<dbReference type="Pfam" id="PF02720">
    <property type="entry name" value="DUF222"/>
    <property type="match status" value="1"/>
</dbReference>
<keyword evidence="3" id="KW-1185">Reference proteome</keyword>
<dbReference type="RefSeq" id="WP_286277816.1">
    <property type="nucleotide sequence ID" value="NZ_AP027731.1"/>
</dbReference>
<reference evidence="3" key="1">
    <citation type="journal article" date="2019" name="Int. J. Syst. Evol. Microbiol.">
        <title>The Global Catalogue of Microorganisms (GCM) 10K type strain sequencing project: providing services to taxonomists for standard genome sequencing and annotation.</title>
        <authorList>
            <consortium name="The Broad Institute Genomics Platform"/>
            <consortium name="The Broad Institute Genome Sequencing Center for Infectious Disease"/>
            <person name="Wu L."/>
            <person name="Ma J."/>
        </authorList>
    </citation>
    <scope>NUCLEOTIDE SEQUENCE [LARGE SCALE GENOMIC DNA]</scope>
    <source>
        <strain evidence="3">NBRC 108725</strain>
    </source>
</reference>
<organism evidence="2 3">
    <name type="scientific">Naasia aerilata</name>
    <dbReference type="NCBI Taxonomy" id="1162966"/>
    <lineage>
        <taxon>Bacteria</taxon>
        <taxon>Bacillati</taxon>
        <taxon>Actinomycetota</taxon>
        <taxon>Actinomycetes</taxon>
        <taxon>Micrococcales</taxon>
        <taxon>Microbacteriaceae</taxon>
        <taxon>Naasia</taxon>
    </lineage>
</organism>
<protein>
    <recommendedName>
        <fullName evidence="1">DUF222 domain-containing protein</fullName>
    </recommendedName>
</protein>
<dbReference type="Proteomes" id="UP001321498">
    <property type="component" value="Chromosome"/>
</dbReference>
<evidence type="ECO:0000259" key="1">
    <source>
        <dbReference type="Pfam" id="PF02720"/>
    </source>
</evidence>
<evidence type="ECO:0000313" key="2">
    <source>
        <dbReference type="EMBL" id="BDZ44350.1"/>
    </source>
</evidence>
<proteinExistence type="predicted"/>
<name>A0ABN6XHN3_9MICO</name>
<accession>A0ABN6XHN3</accession>
<feature type="domain" description="DUF222" evidence="1">
    <location>
        <begin position="33"/>
        <end position="230"/>
    </location>
</feature>
<dbReference type="EMBL" id="AP027731">
    <property type="protein sequence ID" value="BDZ44350.1"/>
    <property type="molecule type" value="Genomic_DNA"/>
</dbReference>
<dbReference type="InterPro" id="IPR003870">
    <property type="entry name" value="DUF222"/>
</dbReference>
<sequence length="250" mass="27723">MEDDDGWFGQAGLPPDDGSTNLFVALDLVSQAAANAAAARFRLVDAIRREWERTRSGEDDPARMSFRSLRAELATRLLVSERTMETLLGVGRILVEDFPDTLASLERGEVSERHARIIVDTGAGLAAEDRALFEARVLPWAFQLTPALFLVKARTIREQVAAADLEARHREAVKERNVWAEHASDGMATLFVHLPAEEVHAALNRVDMIARTLRGEAGEERTLAQLRADVTRDLLLDLGTVLPPVEGRRR</sequence>
<evidence type="ECO:0000313" key="3">
    <source>
        <dbReference type="Proteomes" id="UP001321498"/>
    </source>
</evidence>
<gene>
    <name evidence="2" type="ORF">GCM10025866_02590</name>
</gene>